<reference evidence="3" key="1">
    <citation type="journal article" date="2019" name="Int. J. Syst. Evol. Microbiol.">
        <title>The Global Catalogue of Microorganisms (GCM) 10K type strain sequencing project: providing services to taxonomists for standard genome sequencing and annotation.</title>
        <authorList>
            <consortium name="The Broad Institute Genomics Platform"/>
            <consortium name="The Broad Institute Genome Sequencing Center for Infectious Disease"/>
            <person name="Wu L."/>
            <person name="Ma J."/>
        </authorList>
    </citation>
    <scope>NUCLEOTIDE SEQUENCE [LARGE SCALE GENOMIC DNA]</scope>
    <source>
        <strain evidence="3">JCM 17551</strain>
    </source>
</reference>
<name>A0ABP7MKL1_9GAMM</name>
<evidence type="ECO:0008006" key="4">
    <source>
        <dbReference type="Google" id="ProtNLM"/>
    </source>
</evidence>
<keyword evidence="3" id="KW-1185">Reference proteome</keyword>
<gene>
    <name evidence="2" type="ORF">GCM10022277_21430</name>
</gene>
<dbReference type="SUPFAM" id="SSF46626">
    <property type="entry name" value="Cytochrome c"/>
    <property type="match status" value="1"/>
</dbReference>
<evidence type="ECO:0000313" key="2">
    <source>
        <dbReference type="EMBL" id="GAA3925169.1"/>
    </source>
</evidence>
<evidence type="ECO:0000313" key="3">
    <source>
        <dbReference type="Proteomes" id="UP001501565"/>
    </source>
</evidence>
<dbReference type="Proteomes" id="UP001501565">
    <property type="component" value="Unassembled WGS sequence"/>
</dbReference>
<proteinExistence type="predicted"/>
<feature type="chain" id="PRO_5047402501" description="Cytochrome c domain-containing protein" evidence="1">
    <location>
        <begin position="23"/>
        <end position="89"/>
    </location>
</feature>
<sequence>MKNNLRTILAFTLGAFTCLLYAGESVTKQCEQCHAENAQASVLAPVLNGMPAWYIKDQIQNFQTGQRNSTSENAQFIDAAHQAHTFNSP</sequence>
<evidence type="ECO:0000256" key="1">
    <source>
        <dbReference type="SAM" id="SignalP"/>
    </source>
</evidence>
<dbReference type="InterPro" id="IPR036909">
    <property type="entry name" value="Cyt_c-like_dom_sf"/>
</dbReference>
<protein>
    <recommendedName>
        <fullName evidence="4">Cytochrome c domain-containing protein</fullName>
    </recommendedName>
</protein>
<dbReference type="EMBL" id="BAABBN010000007">
    <property type="protein sequence ID" value="GAA3925169.1"/>
    <property type="molecule type" value="Genomic_DNA"/>
</dbReference>
<feature type="signal peptide" evidence="1">
    <location>
        <begin position="1"/>
        <end position="22"/>
    </location>
</feature>
<accession>A0ABP7MKL1</accession>
<keyword evidence="1" id="KW-0732">Signal</keyword>
<dbReference type="RefSeq" id="WP_344798402.1">
    <property type="nucleotide sequence ID" value="NZ_BAABBN010000007.1"/>
</dbReference>
<organism evidence="2 3">
    <name type="scientific">Litoribacillus peritrichatus</name>
    <dbReference type="NCBI Taxonomy" id="718191"/>
    <lineage>
        <taxon>Bacteria</taxon>
        <taxon>Pseudomonadati</taxon>
        <taxon>Pseudomonadota</taxon>
        <taxon>Gammaproteobacteria</taxon>
        <taxon>Oceanospirillales</taxon>
        <taxon>Oceanospirillaceae</taxon>
        <taxon>Litoribacillus</taxon>
    </lineage>
</organism>
<comment type="caution">
    <text evidence="2">The sequence shown here is derived from an EMBL/GenBank/DDBJ whole genome shotgun (WGS) entry which is preliminary data.</text>
</comment>
<dbReference type="Gene3D" id="1.10.760.10">
    <property type="entry name" value="Cytochrome c-like domain"/>
    <property type="match status" value="1"/>
</dbReference>